<feature type="region of interest" description="Disordered" evidence="1">
    <location>
        <begin position="142"/>
        <end position="164"/>
    </location>
</feature>
<reference evidence="2 3" key="1">
    <citation type="submission" date="2024-03" db="EMBL/GenBank/DDBJ databases">
        <title>Complete genome sequence of the green alga Chloropicon roscoffensis RCC1871.</title>
        <authorList>
            <person name="Lemieux C."/>
            <person name="Pombert J.-F."/>
            <person name="Otis C."/>
            <person name="Turmel M."/>
        </authorList>
    </citation>
    <scope>NUCLEOTIDE SEQUENCE [LARGE SCALE GENOMIC DNA]</scope>
    <source>
        <strain evidence="2 3">RCC1871</strain>
    </source>
</reference>
<dbReference type="PANTHER" id="PTHR28348:SF1">
    <property type="entry name" value="UPF0193 PROTEIN EVG1"/>
    <property type="match status" value="1"/>
</dbReference>
<accession>A0AAX4PDP0</accession>
<evidence type="ECO:0000313" key="3">
    <source>
        <dbReference type="Proteomes" id="UP001472866"/>
    </source>
</evidence>
<name>A0AAX4PDP0_9CHLO</name>
<proteinExistence type="predicted"/>
<keyword evidence="3" id="KW-1185">Reference proteome</keyword>
<dbReference type="Proteomes" id="UP001472866">
    <property type="component" value="Chromosome 09"/>
</dbReference>
<protein>
    <submittedName>
        <fullName evidence="2">Uncharacterized protein</fullName>
    </submittedName>
</protein>
<gene>
    <name evidence="2" type="ORF">HKI87_09g59030</name>
</gene>
<dbReference type="PANTHER" id="PTHR28348">
    <property type="entry name" value="UPF0193 PROTEIN EVG1"/>
    <property type="match status" value="1"/>
</dbReference>
<dbReference type="Pfam" id="PF05250">
    <property type="entry name" value="UPF0193"/>
    <property type="match status" value="1"/>
</dbReference>
<organism evidence="2 3">
    <name type="scientific">Chloropicon roscoffensis</name>
    <dbReference type="NCBI Taxonomy" id="1461544"/>
    <lineage>
        <taxon>Eukaryota</taxon>
        <taxon>Viridiplantae</taxon>
        <taxon>Chlorophyta</taxon>
        <taxon>Chloropicophyceae</taxon>
        <taxon>Chloropicales</taxon>
        <taxon>Chloropicaceae</taxon>
        <taxon>Chloropicon</taxon>
    </lineage>
</organism>
<evidence type="ECO:0000313" key="2">
    <source>
        <dbReference type="EMBL" id="WZN64347.1"/>
    </source>
</evidence>
<sequence>MSDNPWDRLGRGSSAGRALFALYSGDLAGKKAGNTYSQRNREKFIKQLQQVNRAFEEEKKEKPKAVPKSQVKVTVPKFNKKKSSTRGAYAAPVGKKPAHLIKDELKVLEEDLRNEATLHQPKRTLIGDKEKQRYATLLEWNGNPPPQLPPDWKPRKAKGRRTEKEELRDLFDATMSEIDERRAFMEEMRAAGKGPAVLQQIKGEIQTRIHDLRKIDELMQNAEE</sequence>
<dbReference type="InterPro" id="IPR007914">
    <property type="entry name" value="UPF0193"/>
</dbReference>
<dbReference type="EMBL" id="CP151509">
    <property type="protein sequence ID" value="WZN64347.1"/>
    <property type="molecule type" value="Genomic_DNA"/>
</dbReference>
<dbReference type="AlphaFoldDB" id="A0AAX4PDP0"/>
<evidence type="ECO:0000256" key="1">
    <source>
        <dbReference type="SAM" id="MobiDB-lite"/>
    </source>
</evidence>